<evidence type="ECO:0000313" key="2">
    <source>
        <dbReference type="Proteomes" id="UP001501444"/>
    </source>
</evidence>
<dbReference type="SUPFAM" id="SSF103032">
    <property type="entry name" value="Hypothetical protein YwqG"/>
    <property type="match status" value="1"/>
</dbReference>
<keyword evidence="2" id="KW-1185">Reference proteome</keyword>
<accession>A0ABN3HD18</accession>
<dbReference type="InterPro" id="IPR015315">
    <property type="entry name" value="DUF1963"/>
</dbReference>
<proteinExistence type="predicted"/>
<dbReference type="Proteomes" id="UP001501444">
    <property type="component" value="Unassembled WGS sequence"/>
</dbReference>
<evidence type="ECO:0008006" key="3">
    <source>
        <dbReference type="Google" id="ProtNLM"/>
    </source>
</evidence>
<name>A0ABN3HD18_9ACTN</name>
<organism evidence="1 2">
    <name type="scientific">Dactylosporangium salmoneum</name>
    <dbReference type="NCBI Taxonomy" id="53361"/>
    <lineage>
        <taxon>Bacteria</taxon>
        <taxon>Bacillati</taxon>
        <taxon>Actinomycetota</taxon>
        <taxon>Actinomycetes</taxon>
        <taxon>Micromonosporales</taxon>
        <taxon>Micromonosporaceae</taxon>
        <taxon>Dactylosporangium</taxon>
    </lineage>
</organism>
<dbReference type="RefSeq" id="WP_344617918.1">
    <property type="nucleotide sequence ID" value="NZ_BAAARV010000080.1"/>
</dbReference>
<dbReference type="Gene3D" id="2.30.320.10">
    <property type="entry name" value="YwqG-like"/>
    <property type="match status" value="1"/>
</dbReference>
<dbReference type="InterPro" id="IPR035948">
    <property type="entry name" value="YwqG-like_sf"/>
</dbReference>
<comment type="caution">
    <text evidence="1">The sequence shown here is derived from an EMBL/GenBank/DDBJ whole genome shotgun (WGS) entry which is preliminary data.</text>
</comment>
<protein>
    <recommendedName>
        <fullName evidence="3">DUF1963 domain-containing protein</fullName>
    </recommendedName>
</protein>
<dbReference type="Pfam" id="PF09234">
    <property type="entry name" value="DUF1963"/>
    <property type="match status" value="2"/>
</dbReference>
<evidence type="ECO:0000313" key="1">
    <source>
        <dbReference type="EMBL" id="GAA2376487.1"/>
    </source>
</evidence>
<reference evidence="1 2" key="1">
    <citation type="journal article" date="2019" name="Int. J. Syst. Evol. Microbiol.">
        <title>The Global Catalogue of Microorganisms (GCM) 10K type strain sequencing project: providing services to taxonomists for standard genome sequencing and annotation.</title>
        <authorList>
            <consortium name="The Broad Institute Genomics Platform"/>
            <consortium name="The Broad Institute Genome Sequencing Center for Infectious Disease"/>
            <person name="Wu L."/>
            <person name="Ma J."/>
        </authorList>
    </citation>
    <scope>NUCLEOTIDE SEQUENCE [LARGE SCALE GENOMIC DNA]</scope>
    <source>
        <strain evidence="1 2">JCM 3272</strain>
    </source>
</reference>
<sequence>MTWHARHREHLKGLGLGAYAEKIIARTHEEIWVTATPSESLALGQSRIGGVPDLPDGVAWPRQRWTRAEVQAWPEYACRDLDEAIASGVVTTEPGHFAAALPFVAQLDLRDVAPFQTVLPRNGHLWLFADQTSDGGEVGGLFCVASAWLFEPRSRPLRRAMPPPVPEQFAAGSISFAHGTAMPDFHDEHLALPDAYWHTYESARVAVQQPEPRHALLPGPDSGAIGDVPPPGYTALLRVDTDDALDMNWGDAAWITFAVPNAALAEHRFDGLIAIRWYG</sequence>
<dbReference type="EMBL" id="BAAARV010000080">
    <property type="protein sequence ID" value="GAA2376487.1"/>
    <property type="molecule type" value="Genomic_DNA"/>
</dbReference>
<gene>
    <name evidence="1" type="ORF">GCM10010170_080620</name>
</gene>